<sequence length="515" mass="57521">MLNRRHFLRNLGLSGTLIVAPTALIEAATLPLPVKPTDLTTVTLKGNISAGGNPIAGVAVTDGINITLTDKRGNYELLSNHTADYVYISSPAGYQFNQKRGIASFYKAIPKDSTSFKADFVLEKLNVSDQKHNFLVWADPQIISKKDAALLKAQTVPDVQELVKSYPQGTLFHGIGCGDLVWDHFELIADYKDAVAETGIPFFNLPGNHDMDLDARSDELSTRTFKDEFGPTYYSYNRGEIHYISLDNVFFLGVAKKYIGYLTETQLQWVEQDLKTVKPGSTVVVSVHIPTNTGNSRRNNLKDDELGGVLSNRERLYKLLEGYQVHILSGHTHMNEKWEDRNMIEHVHGTVCGAWWTGPVCSDGCPNGYGVYEVNGSEIKWYYKATGKAKDHQLRIYPKGSFSEIASMTPSGNLQETIPATSPEIGVNIWNWDPKWKVEYFEDGVNKGAMKQRTAMDPIAYKLYGGPLVPKKHKWVEPTLTDHLFFATPAPGTRQFKVVATDRFGSIYTKEITIS</sequence>
<evidence type="ECO:0000313" key="4">
    <source>
        <dbReference type="EMBL" id="AMP98970.1"/>
    </source>
</evidence>
<dbReference type="GO" id="GO:0016787">
    <property type="term" value="F:hydrolase activity"/>
    <property type="evidence" value="ECO:0007669"/>
    <property type="project" value="InterPro"/>
</dbReference>
<gene>
    <name evidence="4" type="ORF">AY601_2069</name>
</gene>
<accession>A0A127VCM6</accession>
<dbReference type="PANTHER" id="PTHR43143">
    <property type="entry name" value="METALLOPHOSPHOESTERASE, CALCINEURIN SUPERFAMILY"/>
    <property type="match status" value="1"/>
</dbReference>
<feature type="domain" description="Calcineurin-like phosphoesterase C-terminal" evidence="2">
    <location>
        <begin position="345"/>
        <end position="508"/>
    </location>
</feature>
<feature type="domain" description="Calcineurin-like phosphoesterase" evidence="1">
    <location>
        <begin position="177"/>
        <end position="334"/>
    </location>
</feature>
<evidence type="ECO:0000259" key="2">
    <source>
        <dbReference type="Pfam" id="PF16370"/>
    </source>
</evidence>
<feature type="domain" description="Calcineurin-like phosphoesterase N-terminal" evidence="3">
    <location>
        <begin position="46"/>
        <end position="121"/>
    </location>
</feature>
<name>A0A127VCM6_9SPHI</name>
<proteinExistence type="predicted"/>
<protein>
    <recommendedName>
        <fullName evidence="6">Metallophosphoesterase</fullName>
    </recommendedName>
</protein>
<evidence type="ECO:0008006" key="6">
    <source>
        <dbReference type="Google" id="ProtNLM"/>
    </source>
</evidence>
<dbReference type="InterPro" id="IPR032285">
    <property type="entry name" value="Metallophos_N"/>
</dbReference>
<dbReference type="Pfam" id="PF16371">
    <property type="entry name" value="MetallophosN"/>
    <property type="match status" value="1"/>
</dbReference>
<dbReference type="InterPro" id="IPR032288">
    <property type="entry name" value="Metallophos_C"/>
</dbReference>
<dbReference type="EMBL" id="CP014504">
    <property type="protein sequence ID" value="AMP98970.1"/>
    <property type="molecule type" value="Genomic_DNA"/>
</dbReference>
<dbReference type="Pfam" id="PF16370">
    <property type="entry name" value="MetallophosC"/>
    <property type="match status" value="1"/>
</dbReference>
<dbReference type="InterPro" id="IPR004843">
    <property type="entry name" value="Calcineurin-like_PHP"/>
</dbReference>
<organism evidence="4 5">
    <name type="scientific">Pedobacter cryoconitis</name>
    <dbReference type="NCBI Taxonomy" id="188932"/>
    <lineage>
        <taxon>Bacteria</taxon>
        <taxon>Pseudomonadati</taxon>
        <taxon>Bacteroidota</taxon>
        <taxon>Sphingobacteriia</taxon>
        <taxon>Sphingobacteriales</taxon>
        <taxon>Sphingobacteriaceae</taxon>
        <taxon>Pedobacter</taxon>
    </lineage>
</organism>
<dbReference type="OrthoDB" id="1776264at2"/>
<evidence type="ECO:0000259" key="1">
    <source>
        <dbReference type="Pfam" id="PF00149"/>
    </source>
</evidence>
<evidence type="ECO:0000313" key="5">
    <source>
        <dbReference type="Proteomes" id="UP000071561"/>
    </source>
</evidence>
<evidence type="ECO:0000259" key="3">
    <source>
        <dbReference type="Pfam" id="PF16371"/>
    </source>
</evidence>
<dbReference type="RefSeq" id="WP_068400196.1">
    <property type="nucleotide sequence ID" value="NZ_CP014504.1"/>
</dbReference>
<dbReference type="InterPro" id="IPR051918">
    <property type="entry name" value="STPP_CPPED1"/>
</dbReference>
<dbReference type="Gene3D" id="3.60.21.10">
    <property type="match status" value="1"/>
</dbReference>
<dbReference type="Pfam" id="PF00149">
    <property type="entry name" value="Metallophos"/>
    <property type="match status" value="1"/>
</dbReference>
<dbReference type="PATRIC" id="fig|188932.3.peg.2170"/>
<dbReference type="KEGG" id="pcm:AY601_2069"/>
<keyword evidence="5" id="KW-1185">Reference proteome</keyword>
<dbReference type="Proteomes" id="UP000071561">
    <property type="component" value="Chromosome"/>
</dbReference>
<reference evidence="4 5" key="1">
    <citation type="submission" date="2016-03" db="EMBL/GenBank/DDBJ databases">
        <title>Complete genome sequence of Pedobacter cryoconitis PAMC 27485.</title>
        <authorList>
            <person name="Lee J."/>
            <person name="Kim O.-S."/>
        </authorList>
    </citation>
    <scope>NUCLEOTIDE SEQUENCE [LARGE SCALE GENOMIC DNA]</scope>
    <source>
        <strain evidence="4 5">PAMC 27485</strain>
    </source>
</reference>
<dbReference type="InterPro" id="IPR029052">
    <property type="entry name" value="Metallo-depent_PP-like"/>
</dbReference>
<dbReference type="AlphaFoldDB" id="A0A127VCM6"/>
<dbReference type="PANTHER" id="PTHR43143:SF1">
    <property type="entry name" value="SERINE_THREONINE-PROTEIN PHOSPHATASE CPPED1"/>
    <property type="match status" value="1"/>
</dbReference>
<dbReference type="SUPFAM" id="SSF56300">
    <property type="entry name" value="Metallo-dependent phosphatases"/>
    <property type="match status" value="1"/>
</dbReference>